<comment type="caution">
    <text evidence="2">The sequence shown here is derived from an EMBL/GenBank/DDBJ whole genome shotgun (WGS) entry which is preliminary data.</text>
</comment>
<dbReference type="AlphaFoldDB" id="A0A7J6FC47"/>
<sequence length="82" mass="9319">MLEIDGPACFFSEEVPLRWRISSSTRLRDINPRVRPDIIPANRTSKHETPAKTNHHGVPKGISSACNTKSFVEILMVRTRTF</sequence>
<feature type="region of interest" description="Disordered" evidence="1">
    <location>
        <begin position="37"/>
        <end position="62"/>
    </location>
</feature>
<dbReference type="EMBL" id="JAATIQ010000235">
    <property type="protein sequence ID" value="KAF4368267.1"/>
    <property type="molecule type" value="Genomic_DNA"/>
</dbReference>
<evidence type="ECO:0000256" key="1">
    <source>
        <dbReference type="SAM" id="MobiDB-lite"/>
    </source>
</evidence>
<name>A0A7J6FC47_CANSA</name>
<evidence type="ECO:0000313" key="2">
    <source>
        <dbReference type="EMBL" id="KAF4368267.1"/>
    </source>
</evidence>
<gene>
    <name evidence="2" type="ORF">G4B88_008571</name>
</gene>
<protein>
    <submittedName>
        <fullName evidence="2">Uncharacterized protein</fullName>
    </submittedName>
</protein>
<dbReference type="Proteomes" id="UP000583929">
    <property type="component" value="Unassembled WGS sequence"/>
</dbReference>
<keyword evidence="3" id="KW-1185">Reference proteome</keyword>
<evidence type="ECO:0000313" key="3">
    <source>
        <dbReference type="Proteomes" id="UP000583929"/>
    </source>
</evidence>
<accession>A0A7J6FC47</accession>
<reference evidence="2 3" key="1">
    <citation type="journal article" date="2020" name="bioRxiv">
        <title>Sequence and annotation of 42 cannabis genomes reveals extensive copy number variation in cannabinoid synthesis and pathogen resistance genes.</title>
        <authorList>
            <person name="Mckernan K.J."/>
            <person name="Helbert Y."/>
            <person name="Kane L.T."/>
            <person name="Ebling H."/>
            <person name="Zhang L."/>
            <person name="Liu B."/>
            <person name="Eaton Z."/>
            <person name="Mclaughlin S."/>
            <person name="Kingan S."/>
            <person name="Baybayan P."/>
            <person name="Concepcion G."/>
            <person name="Jordan M."/>
            <person name="Riva A."/>
            <person name="Barbazuk W."/>
            <person name="Harkins T."/>
        </authorList>
    </citation>
    <scope>NUCLEOTIDE SEQUENCE [LARGE SCALE GENOMIC DNA]</scope>
    <source>
        <strain evidence="3">cv. Jamaican Lion 4</strain>
        <tissue evidence="2">Leaf</tissue>
    </source>
</reference>
<organism evidence="2 3">
    <name type="scientific">Cannabis sativa</name>
    <name type="common">Hemp</name>
    <name type="synonym">Marijuana</name>
    <dbReference type="NCBI Taxonomy" id="3483"/>
    <lineage>
        <taxon>Eukaryota</taxon>
        <taxon>Viridiplantae</taxon>
        <taxon>Streptophyta</taxon>
        <taxon>Embryophyta</taxon>
        <taxon>Tracheophyta</taxon>
        <taxon>Spermatophyta</taxon>
        <taxon>Magnoliopsida</taxon>
        <taxon>eudicotyledons</taxon>
        <taxon>Gunneridae</taxon>
        <taxon>Pentapetalae</taxon>
        <taxon>rosids</taxon>
        <taxon>fabids</taxon>
        <taxon>Rosales</taxon>
        <taxon>Cannabaceae</taxon>
        <taxon>Cannabis</taxon>
    </lineage>
</organism>
<proteinExistence type="predicted"/>